<evidence type="ECO:0000256" key="1">
    <source>
        <dbReference type="SAM" id="MobiDB-lite"/>
    </source>
</evidence>
<proteinExistence type="predicted"/>
<gene>
    <name evidence="2" type="ORF">EYF80_011645</name>
</gene>
<dbReference type="AlphaFoldDB" id="A0A4Z2IJE9"/>
<dbReference type="PANTHER" id="PTHR46645">
    <property type="entry name" value="GRAM DOMAIN-CONTAINING PROTEIN 2B-RELATED"/>
    <property type="match status" value="1"/>
</dbReference>
<protein>
    <submittedName>
        <fullName evidence="2">Uncharacterized protein</fullName>
    </submittedName>
</protein>
<reference evidence="2 3" key="1">
    <citation type="submission" date="2019-03" db="EMBL/GenBank/DDBJ databases">
        <title>First draft genome of Liparis tanakae, snailfish: a comprehensive survey of snailfish specific genes.</title>
        <authorList>
            <person name="Kim W."/>
            <person name="Song I."/>
            <person name="Jeong J.-H."/>
            <person name="Kim D."/>
            <person name="Kim S."/>
            <person name="Ryu S."/>
            <person name="Song J.Y."/>
            <person name="Lee S.K."/>
        </authorList>
    </citation>
    <scope>NUCLEOTIDE SEQUENCE [LARGE SCALE GENOMIC DNA]</scope>
    <source>
        <tissue evidence="2">Muscle</tissue>
    </source>
</reference>
<evidence type="ECO:0000313" key="3">
    <source>
        <dbReference type="Proteomes" id="UP000314294"/>
    </source>
</evidence>
<comment type="caution">
    <text evidence="2">The sequence shown here is derived from an EMBL/GenBank/DDBJ whole genome shotgun (WGS) entry which is preliminary data.</text>
</comment>
<dbReference type="EMBL" id="SRLO01000076">
    <property type="protein sequence ID" value="TNN78140.1"/>
    <property type="molecule type" value="Genomic_DNA"/>
</dbReference>
<feature type="region of interest" description="Disordered" evidence="1">
    <location>
        <begin position="134"/>
        <end position="160"/>
    </location>
</feature>
<dbReference type="InterPro" id="IPR052633">
    <property type="entry name" value="GRAM_domain_protein_2B"/>
</dbReference>
<accession>A0A4Z2IJE9</accession>
<sequence>MWMLLYPTPGQEKPGSVNMNCGLRGETASSFIQHNNTKKQTIAEESVERSDGLGQKNSSVKHSKTFHKLFQEIPVGENLTQTSACRANASSYLYPPGCNSSACVLCSQHTLVSLRHRERCYNLLQAVCSHVQQPGGSGSPHVSSPENEADPEVPSSYSSLEDCGDLSRGNSIHLDNGFPLMSSEGEKQMGQKTVLLLLASGYIGLRIIALEEQLSELSVQHRGYQQV</sequence>
<dbReference type="Proteomes" id="UP000314294">
    <property type="component" value="Unassembled WGS sequence"/>
</dbReference>
<dbReference type="OrthoDB" id="2162691at2759"/>
<dbReference type="PANTHER" id="PTHR46645:SF1">
    <property type="entry name" value="GRAM DOMAIN-CONTAINING PROTEIN"/>
    <property type="match status" value="1"/>
</dbReference>
<organism evidence="2 3">
    <name type="scientific">Liparis tanakae</name>
    <name type="common">Tanaka's snailfish</name>
    <dbReference type="NCBI Taxonomy" id="230148"/>
    <lineage>
        <taxon>Eukaryota</taxon>
        <taxon>Metazoa</taxon>
        <taxon>Chordata</taxon>
        <taxon>Craniata</taxon>
        <taxon>Vertebrata</taxon>
        <taxon>Euteleostomi</taxon>
        <taxon>Actinopterygii</taxon>
        <taxon>Neopterygii</taxon>
        <taxon>Teleostei</taxon>
        <taxon>Neoteleostei</taxon>
        <taxon>Acanthomorphata</taxon>
        <taxon>Eupercaria</taxon>
        <taxon>Perciformes</taxon>
        <taxon>Cottioidei</taxon>
        <taxon>Cottales</taxon>
        <taxon>Liparidae</taxon>
        <taxon>Liparis</taxon>
    </lineage>
</organism>
<keyword evidence="3" id="KW-1185">Reference proteome</keyword>
<name>A0A4Z2IJE9_9TELE</name>
<evidence type="ECO:0000313" key="2">
    <source>
        <dbReference type="EMBL" id="TNN78140.1"/>
    </source>
</evidence>